<evidence type="ECO:0000313" key="2">
    <source>
        <dbReference type="EMBL" id="ODR54182.1"/>
    </source>
</evidence>
<gene>
    <name evidence="2" type="ORF">BEI59_06425</name>
</gene>
<dbReference type="AlphaFoldDB" id="A0A1E3UPV1"/>
<proteinExistence type="predicted"/>
<dbReference type="Proteomes" id="UP000094271">
    <property type="component" value="Unassembled WGS sequence"/>
</dbReference>
<evidence type="ECO:0000313" key="3">
    <source>
        <dbReference type="Proteomes" id="UP000094271"/>
    </source>
</evidence>
<name>A0A1E3UPV1_9FIRM</name>
<dbReference type="EMBL" id="MEHA01000003">
    <property type="protein sequence ID" value="ODR54182.1"/>
    <property type="molecule type" value="Genomic_DNA"/>
</dbReference>
<feature type="domain" description="Replication initiator A N-terminal" evidence="1">
    <location>
        <begin position="15"/>
        <end position="89"/>
    </location>
</feature>
<comment type="caution">
    <text evidence="2">The sequence shown here is derived from an EMBL/GenBank/DDBJ whole genome shotgun (WGS) entry which is preliminary data.</text>
</comment>
<protein>
    <submittedName>
        <fullName evidence="2">Replication initiator protein A</fullName>
    </submittedName>
</protein>
<organism evidence="2 3">
    <name type="scientific">Eisenbergiella tayi</name>
    <dbReference type="NCBI Taxonomy" id="1432052"/>
    <lineage>
        <taxon>Bacteria</taxon>
        <taxon>Bacillati</taxon>
        <taxon>Bacillota</taxon>
        <taxon>Clostridia</taxon>
        <taxon>Lachnospirales</taxon>
        <taxon>Lachnospiraceae</taxon>
        <taxon>Eisenbergiella</taxon>
    </lineage>
</organism>
<reference evidence="2 3" key="1">
    <citation type="submission" date="2016-08" db="EMBL/GenBank/DDBJ databases">
        <authorList>
            <person name="Seilhamer J.J."/>
        </authorList>
    </citation>
    <scope>NUCLEOTIDE SEQUENCE [LARGE SCALE GENOMIC DNA]</scope>
    <source>
        <strain evidence="2 3">NML150140-1</strain>
    </source>
</reference>
<evidence type="ECO:0000259" key="1">
    <source>
        <dbReference type="Pfam" id="PF06970"/>
    </source>
</evidence>
<accession>A0A1E3UPV1</accession>
<dbReference type="OrthoDB" id="9803733at2"/>
<dbReference type="Pfam" id="PF06970">
    <property type="entry name" value="RepA_N"/>
    <property type="match status" value="1"/>
</dbReference>
<dbReference type="RefSeq" id="WP_069431341.1">
    <property type="nucleotide sequence ID" value="NZ_MEHA01000003.1"/>
</dbReference>
<sequence length="131" mass="15065">MTNTIYIHQPEKAVSFTRLPNFLFEAPTFSPLSNEAKVLYAFILRRTELSRKNGWADEYGRIYLYYPICEVVALLHCGRQKAVNTLRELQYAGLVEIQKQGCGKPNRIYPKSFEAVPNTDFKKSRSGTPED</sequence>
<dbReference type="InterPro" id="IPR010724">
    <property type="entry name" value="RepA_N"/>
</dbReference>